<dbReference type="InterPro" id="IPR010998">
    <property type="entry name" value="Integrase_recombinase_N"/>
</dbReference>
<evidence type="ECO:0000256" key="2">
    <source>
        <dbReference type="ARBA" id="ARBA00023172"/>
    </source>
</evidence>
<dbReference type="InterPro" id="IPR013762">
    <property type="entry name" value="Integrase-like_cat_sf"/>
</dbReference>
<evidence type="ECO:0000313" key="5">
    <source>
        <dbReference type="EMBL" id="ESK86912.1"/>
    </source>
</evidence>
<dbReference type="KEGG" id="mrr:Moror_3398"/>
<reference evidence="5 6" key="1">
    <citation type="journal article" date="2014" name="BMC Genomics">
        <title>Genome and secretome analysis of the hemibiotrophic fungal pathogen, Moniliophthora roreri, which causes frosty pod rot disease of cacao: mechanisms of the biotrophic and necrotrophic phases.</title>
        <authorList>
            <person name="Meinhardt L.W."/>
            <person name="Costa G.G.L."/>
            <person name="Thomazella D.P.T."/>
            <person name="Teixeira P.J.P.L."/>
            <person name="Carazzolle M.F."/>
            <person name="Schuster S.C."/>
            <person name="Carlson J.E."/>
            <person name="Guiltinan M.J."/>
            <person name="Mieczkowski P."/>
            <person name="Farmer A."/>
            <person name="Ramaraj T."/>
            <person name="Crozier J."/>
            <person name="Davis R.E."/>
            <person name="Shao J."/>
            <person name="Melnick R.L."/>
            <person name="Pereira G.A.G."/>
            <person name="Bailey B.A."/>
        </authorList>
    </citation>
    <scope>NUCLEOTIDE SEQUENCE [LARGE SCALE GENOMIC DNA]</scope>
    <source>
        <strain evidence="5 6">MCA 2997</strain>
    </source>
</reference>
<dbReference type="Gene3D" id="1.10.443.10">
    <property type="entry name" value="Intergrase catalytic core"/>
    <property type="match status" value="1"/>
</dbReference>
<dbReference type="AlphaFoldDB" id="V2WZA4"/>
<organism evidence="5 6">
    <name type="scientific">Moniliophthora roreri (strain MCA 2997)</name>
    <name type="common">Cocoa frosty pod rot fungus</name>
    <name type="synonym">Crinipellis roreri</name>
    <dbReference type="NCBI Taxonomy" id="1381753"/>
    <lineage>
        <taxon>Eukaryota</taxon>
        <taxon>Fungi</taxon>
        <taxon>Dikarya</taxon>
        <taxon>Basidiomycota</taxon>
        <taxon>Agaricomycotina</taxon>
        <taxon>Agaricomycetes</taxon>
        <taxon>Agaricomycetidae</taxon>
        <taxon>Agaricales</taxon>
        <taxon>Marasmiineae</taxon>
        <taxon>Marasmiaceae</taxon>
        <taxon>Moniliophthora</taxon>
    </lineage>
</organism>
<proteinExistence type="predicted"/>
<keyword evidence="6" id="KW-1185">Reference proteome</keyword>
<comment type="caution">
    <text evidence="5">The sequence shown here is derived from an EMBL/GenBank/DDBJ whole genome shotgun (WGS) entry which is preliminary data.</text>
</comment>
<feature type="compositionally biased region" description="Low complexity" evidence="3">
    <location>
        <begin position="182"/>
        <end position="193"/>
    </location>
</feature>
<dbReference type="HOGENOM" id="CLU_003292_2_2_1"/>
<sequence>MHTPMPVEELALAYASVASGEHTTSSQVGKAITSETSDGQKQQPSGFSFSSLQNRENQGTTTRSMAIMKEWSKGGGMEEAKTDPQTAYLNAFTALLKNTNSTSTPDMYPVHRTQLMHHHKENMAPKTFSFHQYPSPVNSSPSLSTMMHHSPNPSSIEQVLANILYTWLKDLGDTIMTTSQHSNTTSNKKQNNSPVSPQPGLSNTQPPMLSGSVRWPLMLPQSSSNNNPHPYPAHLPLNLSNLHPHCLAREQLVLWKPINHRKPQDHQGCPIDVSDEDLSWILLVITGAYVESTLQSYAAGLLNFHVFCDSRNTPEDQHGPASPGLISLWISTIAGTYSGAAIRNFVHGVQTWHIIHRMDWCMNKEELDAVLWRAERLTPDLSKKKKCQPYTIPFIEAILEALNLNDPFDAAVATCLTTTFYSGACVGEFTVPKLSNFNPDKHITHAHMRTGQDQNGFQTTIFHLPCTKSAPDASKDVFWAVQTRTSDPDRNLKNHFHVNDPAPCSHLFSYKACDSHGKDIHKPLTKRRFIERLATAAKSKNMDPLQGHGIRISSTLEYLLRGMPFDILKATFRWKSDAFLTYLHKHAEIMAPYMQPELHRDLIQYTMPPPTTQPDNSVDKLLFFGVSMVAGCVALLLVIWASQPTMVSQGVSSGPKVTRGDFSPYPLPPHFLLSPC</sequence>
<keyword evidence="2" id="KW-0233">DNA recombination</keyword>
<evidence type="ECO:0000256" key="3">
    <source>
        <dbReference type="SAM" id="MobiDB-lite"/>
    </source>
</evidence>
<keyword evidence="4" id="KW-0812">Transmembrane</keyword>
<dbReference type="OrthoDB" id="2678913at2759"/>
<evidence type="ECO:0000256" key="1">
    <source>
        <dbReference type="ARBA" id="ARBA00023125"/>
    </source>
</evidence>
<dbReference type="STRING" id="1381753.V2WZA4"/>
<dbReference type="Proteomes" id="UP000017559">
    <property type="component" value="Unassembled WGS sequence"/>
</dbReference>
<keyword evidence="4" id="KW-1133">Transmembrane helix</keyword>
<dbReference type="InterPro" id="IPR011010">
    <property type="entry name" value="DNA_brk_join_enz"/>
</dbReference>
<keyword evidence="1" id="KW-0238">DNA-binding</keyword>
<dbReference type="SUPFAM" id="SSF47823">
    <property type="entry name" value="lambda integrase-like, N-terminal domain"/>
    <property type="match status" value="1"/>
</dbReference>
<dbReference type="Gene3D" id="1.10.150.130">
    <property type="match status" value="1"/>
</dbReference>
<evidence type="ECO:0000313" key="6">
    <source>
        <dbReference type="Proteomes" id="UP000017559"/>
    </source>
</evidence>
<keyword evidence="4" id="KW-0472">Membrane</keyword>
<dbReference type="EMBL" id="AWSO01000861">
    <property type="protein sequence ID" value="ESK86912.1"/>
    <property type="molecule type" value="Genomic_DNA"/>
</dbReference>
<name>V2WZA4_MONRO</name>
<feature type="transmembrane region" description="Helical" evidence="4">
    <location>
        <begin position="621"/>
        <end position="641"/>
    </location>
</feature>
<gene>
    <name evidence="5" type="ORF">Moror_3398</name>
</gene>
<evidence type="ECO:0000256" key="4">
    <source>
        <dbReference type="SAM" id="Phobius"/>
    </source>
</evidence>
<dbReference type="GO" id="GO:0015074">
    <property type="term" value="P:DNA integration"/>
    <property type="evidence" value="ECO:0007669"/>
    <property type="project" value="InterPro"/>
</dbReference>
<dbReference type="GO" id="GO:0006310">
    <property type="term" value="P:DNA recombination"/>
    <property type="evidence" value="ECO:0007669"/>
    <property type="project" value="UniProtKB-KW"/>
</dbReference>
<feature type="region of interest" description="Disordered" evidence="3">
    <location>
        <begin position="25"/>
        <end position="63"/>
    </location>
</feature>
<protein>
    <submittedName>
        <fullName evidence="5">Tyrosine recombinase</fullName>
    </submittedName>
</protein>
<dbReference type="GO" id="GO:0003677">
    <property type="term" value="F:DNA binding"/>
    <property type="evidence" value="ECO:0007669"/>
    <property type="project" value="UniProtKB-KW"/>
</dbReference>
<dbReference type="SUPFAM" id="SSF56349">
    <property type="entry name" value="DNA breaking-rejoining enzymes"/>
    <property type="match status" value="1"/>
</dbReference>
<accession>V2WZA4</accession>
<feature type="region of interest" description="Disordered" evidence="3">
    <location>
        <begin position="178"/>
        <end position="207"/>
    </location>
</feature>